<dbReference type="GO" id="GO:0019627">
    <property type="term" value="P:urea metabolic process"/>
    <property type="evidence" value="ECO:0007669"/>
    <property type="project" value="InterPro"/>
</dbReference>
<evidence type="ECO:0000256" key="2">
    <source>
        <dbReference type="ARBA" id="ARBA00022490"/>
    </source>
</evidence>
<reference evidence="7 8" key="1">
    <citation type="submission" date="2017-03" db="EMBL/GenBank/DDBJ databases">
        <authorList>
            <person name="Afonso C.L."/>
            <person name="Miller P.J."/>
            <person name="Scott M.A."/>
            <person name="Spackman E."/>
            <person name="Goraichik I."/>
            <person name="Dimitrov K.M."/>
            <person name="Suarez D.L."/>
            <person name="Swayne D.E."/>
        </authorList>
    </citation>
    <scope>NUCLEOTIDE SEQUENCE [LARGE SCALE GENOMIC DNA]</scope>
    <source>
        <strain evidence="7 8">CECT 7066</strain>
    </source>
</reference>
<dbReference type="InterPro" id="IPR012406">
    <property type="entry name" value="UreE"/>
</dbReference>
<dbReference type="SUPFAM" id="SSF69737">
    <property type="entry name" value="Urease metallochaperone UreE, C-terminal domain"/>
    <property type="match status" value="1"/>
</dbReference>
<keyword evidence="8" id="KW-1185">Reference proteome</keyword>
<dbReference type="GO" id="GO:0006457">
    <property type="term" value="P:protein folding"/>
    <property type="evidence" value="ECO:0007669"/>
    <property type="project" value="InterPro"/>
</dbReference>
<dbReference type="InterPro" id="IPR007864">
    <property type="entry name" value="UreE_C_dom"/>
</dbReference>
<dbReference type="GO" id="GO:0005737">
    <property type="term" value="C:cytoplasm"/>
    <property type="evidence" value="ECO:0007669"/>
    <property type="project" value="UniProtKB-SubCell"/>
</dbReference>
<evidence type="ECO:0000256" key="4">
    <source>
        <dbReference type="ARBA" id="ARBA00023186"/>
    </source>
</evidence>
<dbReference type="OrthoDB" id="9802215at2"/>
<comment type="subcellular location">
    <subcellularLocation>
        <location evidence="1 5">Cytoplasm</location>
    </subcellularLocation>
</comment>
<dbReference type="GO" id="GO:0016151">
    <property type="term" value="F:nickel cation binding"/>
    <property type="evidence" value="ECO:0007669"/>
    <property type="project" value="UniProtKB-UniRule"/>
</dbReference>
<dbReference type="EMBL" id="FWFV01000002">
    <property type="protein sequence ID" value="SLN28890.1"/>
    <property type="molecule type" value="Genomic_DNA"/>
</dbReference>
<dbReference type="InterPro" id="IPR004029">
    <property type="entry name" value="UreE_N"/>
</dbReference>
<dbReference type="Pfam" id="PF05194">
    <property type="entry name" value="UreE_C"/>
    <property type="match status" value="1"/>
</dbReference>
<dbReference type="Gene3D" id="3.30.70.790">
    <property type="entry name" value="UreE, C-terminal domain"/>
    <property type="match status" value="1"/>
</dbReference>
<dbReference type="SUPFAM" id="SSF69287">
    <property type="entry name" value="Urease metallochaperone UreE, N-terminal domain"/>
    <property type="match status" value="1"/>
</dbReference>
<accession>A0A1Y5S3G1</accession>
<evidence type="ECO:0000256" key="5">
    <source>
        <dbReference type="HAMAP-Rule" id="MF_00822"/>
    </source>
</evidence>
<organism evidence="7 8">
    <name type="scientific">Palleronia marisminoris</name>
    <dbReference type="NCBI Taxonomy" id="315423"/>
    <lineage>
        <taxon>Bacteria</taxon>
        <taxon>Pseudomonadati</taxon>
        <taxon>Pseudomonadota</taxon>
        <taxon>Alphaproteobacteria</taxon>
        <taxon>Rhodobacterales</taxon>
        <taxon>Roseobacteraceae</taxon>
        <taxon>Palleronia</taxon>
    </lineage>
</organism>
<dbReference type="Proteomes" id="UP000193870">
    <property type="component" value="Unassembled WGS sequence"/>
</dbReference>
<dbReference type="RefSeq" id="WP_085853169.1">
    <property type="nucleotide sequence ID" value="NZ_FOPF01000002.1"/>
</dbReference>
<dbReference type="Pfam" id="PF02814">
    <property type="entry name" value="UreE_N"/>
    <property type="match status" value="1"/>
</dbReference>
<dbReference type="Gene3D" id="2.60.260.20">
    <property type="entry name" value="Urease metallochaperone UreE, N-terminal domain"/>
    <property type="match status" value="1"/>
</dbReference>
<dbReference type="CDD" id="cd00571">
    <property type="entry name" value="UreE"/>
    <property type="match status" value="1"/>
</dbReference>
<evidence type="ECO:0000313" key="7">
    <source>
        <dbReference type="EMBL" id="SLN28890.1"/>
    </source>
</evidence>
<evidence type="ECO:0000313" key="8">
    <source>
        <dbReference type="Proteomes" id="UP000193870"/>
    </source>
</evidence>
<evidence type="ECO:0000259" key="6">
    <source>
        <dbReference type="SMART" id="SM00988"/>
    </source>
</evidence>
<keyword evidence="3 5" id="KW-0533">Nickel</keyword>
<dbReference type="AlphaFoldDB" id="A0A1Y5S3G1"/>
<proteinExistence type="inferred from homology"/>
<dbReference type="InterPro" id="IPR036118">
    <property type="entry name" value="UreE_N_sf"/>
</dbReference>
<name>A0A1Y5S3G1_9RHOB</name>
<feature type="domain" description="UreE urease accessory N-terminal" evidence="6">
    <location>
        <begin position="1"/>
        <end position="64"/>
    </location>
</feature>
<evidence type="ECO:0000256" key="1">
    <source>
        <dbReference type="ARBA" id="ARBA00004496"/>
    </source>
</evidence>
<dbReference type="SMART" id="SM00988">
    <property type="entry name" value="UreE_N"/>
    <property type="match status" value="1"/>
</dbReference>
<evidence type="ECO:0000256" key="3">
    <source>
        <dbReference type="ARBA" id="ARBA00022596"/>
    </source>
</evidence>
<dbReference type="HAMAP" id="MF_00822">
    <property type="entry name" value="UreE"/>
    <property type="match status" value="1"/>
</dbReference>
<keyword evidence="4 5" id="KW-0143">Chaperone</keyword>
<sequence length="149" mass="16767">MIRATEILSHTHHPADTITLDQGDRHRRRVAMRSDGGVEFLLDLPAARLLRHGEGLRLEDGRVIEVRAVPERLLEVRGRDARHLLALTWQIGNRHLAAQIEDGRVLIRHDRVIAEMLEGLGAVLQEVDEAFDPEGGAYGGHGHDHHHHD</sequence>
<dbReference type="GO" id="GO:0051082">
    <property type="term" value="F:unfolded protein binding"/>
    <property type="evidence" value="ECO:0007669"/>
    <property type="project" value="UniProtKB-UniRule"/>
</dbReference>
<keyword evidence="2 5" id="KW-0963">Cytoplasm</keyword>
<comment type="function">
    <text evidence="5">Involved in urease metallocenter assembly. Binds nickel. Probably functions as a nickel donor during metallocenter assembly.</text>
</comment>
<dbReference type="STRING" id="315423.SAMN04488020_102119"/>
<protein>
    <recommendedName>
        <fullName evidence="5">Urease accessory protein UreE</fullName>
    </recommendedName>
</protein>
<comment type="similarity">
    <text evidence="5">Belongs to the UreE family.</text>
</comment>
<dbReference type="GO" id="GO:0065003">
    <property type="term" value="P:protein-containing complex assembly"/>
    <property type="evidence" value="ECO:0007669"/>
    <property type="project" value="InterPro"/>
</dbReference>
<gene>
    <name evidence="7" type="primary">ureE1</name>
    <name evidence="5" type="synonym">ureE</name>
    <name evidence="7" type="ORF">PAM7066_01161</name>
</gene>
<dbReference type="PIRSF" id="PIRSF036402">
    <property type="entry name" value="Ureas_acces_UreE"/>
    <property type="match status" value="1"/>
</dbReference>